<dbReference type="RefSeq" id="WP_017825251.1">
    <property type="nucleotide sequence ID" value="NZ_JACBDC010000001.1"/>
</dbReference>
<feature type="compositionally biased region" description="Basic and acidic residues" evidence="1">
    <location>
        <begin position="1"/>
        <end position="15"/>
    </location>
</feature>
<evidence type="ECO:0000313" key="3">
    <source>
        <dbReference type="EMBL" id="NFF88090.1"/>
    </source>
</evidence>
<evidence type="ECO:0000313" key="4">
    <source>
        <dbReference type="EMBL" id="NFN34254.1"/>
    </source>
</evidence>
<keyword evidence="2" id="KW-0472">Membrane</keyword>
<feature type="transmembrane region" description="Helical" evidence="2">
    <location>
        <begin position="124"/>
        <end position="140"/>
    </location>
</feature>
<evidence type="ECO:0000256" key="1">
    <source>
        <dbReference type="SAM" id="MobiDB-lite"/>
    </source>
</evidence>
<feature type="transmembrane region" description="Helical" evidence="2">
    <location>
        <begin position="70"/>
        <end position="92"/>
    </location>
</feature>
<keyword evidence="2" id="KW-0812">Transmembrane</keyword>
<dbReference type="Proteomes" id="UP000476820">
    <property type="component" value="Unassembled WGS sequence"/>
</dbReference>
<name>A0A0L9Y6I4_CLOBO</name>
<comment type="caution">
    <text evidence="3">The sequence shown here is derived from an EMBL/GenBank/DDBJ whole genome shotgun (WGS) entry which is preliminary data.</text>
</comment>
<organism evidence="3 6">
    <name type="scientific">Clostridium botulinum</name>
    <dbReference type="NCBI Taxonomy" id="1491"/>
    <lineage>
        <taxon>Bacteria</taxon>
        <taxon>Bacillati</taxon>
        <taxon>Bacillota</taxon>
        <taxon>Clostridia</taxon>
        <taxon>Eubacteriales</taxon>
        <taxon>Clostridiaceae</taxon>
        <taxon>Clostridium</taxon>
    </lineage>
</organism>
<feature type="region of interest" description="Disordered" evidence="1">
    <location>
        <begin position="1"/>
        <end position="57"/>
    </location>
</feature>
<protein>
    <submittedName>
        <fullName evidence="3">Uncharacterized protein</fullName>
    </submittedName>
</protein>
<accession>A0A0L9Y6I4</accession>
<dbReference type="OrthoDB" id="1910809at2"/>
<dbReference type="EMBL" id="SWVK01000004">
    <property type="protein sequence ID" value="NFN34254.1"/>
    <property type="molecule type" value="Genomic_DNA"/>
</dbReference>
<reference evidence="5 6" key="1">
    <citation type="submission" date="2019-04" db="EMBL/GenBank/DDBJ databases">
        <title>Genome sequencing of Clostridium botulinum Groups I-IV and Clostridium butyricum.</title>
        <authorList>
            <person name="Brunt J."/>
            <person name="Van Vliet A.H.M."/>
            <person name="Stringer S.C."/>
            <person name="Carter A.T."/>
            <person name="Peck M.W."/>
        </authorList>
    </citation>
    <scope>NUCLEOTIDE SEQUENCE [LARGE SCALE GENOMIC DNA]</scope>
    <source>
        <strain evidence="3 6">1605</strain>
        <strain evidence="4 5">CB-K-33E</strain>
    </source>
</reference>
<gene>
    <name evidence="3" type="ORF">FC774_09460</name>
    <name evidence="4" type="ORF">FDB51_03740</name>
</gene>
<dbReference type="AlphaFoldDB" id="A0A0L9Y6I4"/>
<feature type="compositionally biased region" description="Low complexity" evidence="1">
    <location>
        <begin position="42"/>
        <end position="57"/>
    </location>
</feature>
<feature type="transmembrane region" description="Helical" evidence="2">
    <location>
        <begin position="160"/>
        <end position="177"/>
    </location>
</feature>
<evidence type="ECO:0000256" key="2">
    <source>
        <dbReference type="SAM" id="Phobius"/>
    </source>
</evidence>
<dbReference type="EMBL" id="SWOV01000021">
    <property type="protein sequence ID" value="NFF88090.1"/>
    <property type="molecule type" value="Genomic_DNA"/>
</dbReference>
<proteinExistence type="predicted"/>
<keyword evidence="2" id="KW-1133">Transmembrane helix</keyword>
<dbReference type="Proteomes" id="UP000473681">
    <property type="component" value="Unassembled WGS sequence"/>
</dbReference>
<evidence type="ECO:0000313" key="5">
    <source>
        <dbReference type="Proteomes" id="UP000473681"/>
    </source>
</evidence>
<sequence length="183" mass="20726">MNNNKDNNELNHECDISNADVSNDIDNEKDNVNDTQNNAQASTNNEDSNNSSNESTNTSKSQLIQQLQTLNLSIGTIYVILIAIFLNLEYVYGERLKLLDQLNGTKYSENQSDKGDNPEISNRMFLYATAIFLLINWKNLQQVLATDDNSETGLKNKRKAYNSFLASLLIFIATLINRNNFTF</sequence>
<evidence type="ECO:0000313" key="6">
    <source>
        <dbReference type="Proteomes" id="UP000476820"/>
    </source>
</evidence>